<protein>
    <recommendedName>
        <fullName evidence="5">Type IV pilus assembly protein PilZ</fullName>
    </recommendedName>
</protein>
<dbReference type="GO" id="GO:0035438">
    <property type="term" value="F:cyclic-di-GMP binding"/>
    <property type="evidence" value="ECO:0007669"/>
    <property type="project" value="InterPro"/>
</dbReference>
<name>G9WY95_9FIRM</name>
<evidence type="ECO:0008006" key="5">
    <source>
        <dbReference type="Google" id="ProtNLM"/>
    </source>
</evidence>
<dbReference type="Pfam" id="PF12945">
    <property type="entry name" value="PilZNR"/>
    <property type="match status" value="1"/>
</dbReference>
<sequence>MTSNYPKIWQNVKLVKTKITGEMEEYASKIVGIEENDIFLLETPIKQTQLVLLINGSVVNMIYMHENLGMYSVDLEVVEKIRDDNNIPLVRAKKVSDIRKIQRRNFFRLLTSMDIAVRKINGVVVENTKTVDISGGGIRLLSKQDFEINDIVRLDFQLESKEFSVDAKVVKIDYTDVRGTKEVSLQFIDILEKDRNEIIRFIFDKQREGIKKGMFSNE</sequence>
<comment type="caution">
    <text evidence="3">The sequence shown here is derived from an EMBL/GenBank/DDBJ whole genome shotgun (WGS) entry which is preliminary data.</text>
</comment>
<gene>
    <name evidence="3" type="ORF">HMPREF9629_01146</name>
</gene>
<dbReference type="InterPro" id="IPR009926">
    <property type="entry name" value="T3SS_YcgR_PilZN"/>
</dbReference>
<dbReference type="InterPro" id="IPR009875">
    <property type="entry name" value="PilZ_domain"/>
</dbReference>
<evidence type="ECO:0000259" key="2">
    <source>
        <dbReference type="Pfam" id="PF12945"/>
    </source>
</evidence>
<dbReference type="Proteomes" id="UP000006437">
    <property type="component" value="Unassembled WGS sequence"/>
</dbReference>
<evidence type="ECO:0000313" key="4">
    <source>
        <dbReference type="Proteomes" id="UP000006437"/>
    </source>
</evidence>
<reference evidence="3 4" key="1">
    <citation type="submission" date="2011-08" db="EMBL/GenBank/DDBJ databases">
        <title>The Genome Sequence of Eubacteriaceae bacterium ACC19a.</title>
        <authorList>
            <consortium name="The Broad Institute Genome Sequencing Platform"/>
            <person name="Earl A."/>
            <person name="Ward D."/>
            <person name="Feldgarden M."/>
            <person name="Gevers D."/>
            <person name="Sizova M."/>
            <person name="Hazen A."/>
            <person name="Epstein S."/>
            <person name="Young S.K."/>
            <person name="Zeng Q."/>
            <person name="Gargeya S."/>
            <person name="Fitzgerald M."/>
            <person name="Haas B."/>
            <person name="Abouelleil A."/>
            <person name="Alvarado L."/>
            <person name="Arachchi H.M."/>
            <person name="Berlin A."/>
            <person name="Brown A."/>
            <person name="Chapman S.B."/>
            <person name="Chen Z."/>
            <person name="Dunbar C."/>
            <person name="Freedman E."/>
            <person name="Gearin G."/>
            <person name="Gellesch M."/>
            <person name="Goldberg J."/>
            <person name="Griggs A."/>
            <person name="Gujja S."/>
            <person name="Heiman D."/>
            <person name="Howarth C."/>
            <person name="Larson L."/>
            <person name="Lui A."/>
            <person name="MacDonald P.J.P."/>
            <person name="Montmayeur A."/>
            <person name="Murphy C."/>
            <person name="Neiman D."/>
            <person name="Pearson M."/>
            <person name="Priest M."/>
            <person name="Roberts A."/>
            <person name="Saif S."/>
            <person name="Shea T."/>
            <person name="Shenoy N."/>
            <person name="Sisk P."/>
            <person name="Stolte C."/>
            <person name="Sykes S."/>
            <person name="Wortman J."/>
            <person name="Nusbaum C."/>
            <person name="Birren B."/>
        </authorList>
    </citation>
    <scope>NUCLEOTIDE SEQUENCE [LARGE SCALE GENOMIC DNA]</scope>
    <source>
        <strain evidence="3 4">ACC19a</strain>
    </source>
</reference>
<organism evidence="3 4">
    <name type="scientific">Peptoanaerobacter stomatis</name>
    <dbReference type="NCBI Taxonomy" id="796937"/>
    <lineage>
        <taxon>Bacteria</taxon>
        <taxon>Bacillati</taxon>
        <taxon>Bacillota</taxon>
        <taxon>Clostridia</taxon>
        <taxon>Peptostreptococcales</taxon>
        <taxon>Filifactoraceae</taxon>
        <taxon>Peptoanaerobacter</taxon>
    </lineage>
</organism>
<feature type="domain" description="Type III secretion system flagellar brake protein YcgR PilZN" evidence="2">
    <location>
        <begin position="17"/>
        <end position="90"/>
    </location>
</feature>
<evidence type="ECO:0000259" key="1">
    <source>
        <dbReference type="Pfam" id="PF07238"/>
    </source>
</evidence>
<accession>G9WY95</accession>
<dbReference type="HOGENOM" id="CLU_086342_1_0_9"/>
<feature type="domain" description="PilZ" evidence="1">
    <location>
        <begin position="102"/>
        <end position="203"/>
    </location>
</feature>
<dbReference type="BioCyc" id="EBAC796937-HMP:GMGH-1148-MONOMER"/>
<dbReference type="EMBL" id="AFZE01000002">
    <property type="protein sequence ID" value="EHL16599.1"/>
    <property type="molecule type" value="Genomic_DNA"/>
</dbReference>
<dbReference type="AlphaFoldDB" id="G9WY95"/>
<dbReference type="RefSeq" id="WP_009525381.1">
    <property type="nucleotide sequence ID" value="NZ_JH414551.1"/>
</dbReference>
<proteinExistence type="predicted"/>
<dbReference type="Gene3D" id="2.40.10.220">
    <property type="entry name" value="predicted glycosyltransferase like domains"/>
    <property type="match status" value="1"/>
</dbReference>
<dbReference type="Pfam" id="PF07238">
    <property type="entry name" value="PilZ"/>
    <property type="match status" value="1"/>
</dbReference>
<evidence type="ECO:0000313" key="3">
    <source>
        <dbReference type="EMBL" id="EHL16599.1"/>
    </source>
</evidence>